<evidence type="ECO:0000313" key="1">
    <source>
        <dbReference type="EMBL" id="KAF3319764.1"/>
    </source>
</evidence>
<dbReference type="OrthoDB" id="745459at2759"/>
<dbReference type="AlphaFoldDB" id="A0A833QDL6"/>
<dbReference type="Proteomes" id="UP000623129">
    <property type="component" value="Unassembled WGS sequence"/>
</dbReference>
<protein>
    <submittedName>
        <fullName evidence="1">Uncharacterized protein</fullName>
    </submittedName>
</protein>
<comment type="caution">
    <text evidence="1">The sequence shown here is derived from an EMBL/GenBank/DDBJ whole genome shotgun (WGS) entry which is preliminary data.</text>
</comment>
<evidence type="ECO:0000313" key="2">
    <source>
        <dbReference type="Proteomes" id="UP000623129"/>
    </source>
</evidence>
<reference evidence="1" key="1">
    <citation type="submission" date="2020-01" db="EMBL/GenBank/DDBJ databases">
        <title>Genome sequence of Kobresia littledalei, the first chromosome-level genome in the family Cyperaceae.</title>
        <authorList>
            <person name="Qu G."/>
        </authorList>
    </citation>
    <scope>NUCLEOTIDE SEQUENCE</scope>
    <source>
        <strain evidence="1">C.B.Clarke</strain>
        <tissue evidence="1">Leaf</tissue>
    </source>
</reference>
<organism evidence="1 2">
    <name type="scientific">Carex littledalei</name>
    <dbReference type="NCBI Taxonomy" id="544730"/>
    <lineage>
        <taxon>Eukaryota</taxon>
        <taxon>Viridiplantae</taxon>
        <taxon>Streptophyta</taxon>
        <taxon>Embryophyta</taxon>
        <taxon>Tracheophyta</taxon>
        <taxon>Spermatophyta</taxon>
        <taxon>Magnoliopsida</taxon>
        <taxon>Liliopsida</taxon>
        <taxon>Poales</taxon>
        <taxon>Cyperaceae</taxon>
        <taxon>Cyperoideae</taxon>
        <taxon>Cariceae</taxon>
        <taxon>Carex</taxon>
        <taxon>Carex subgen. Euthyceras</taxon>
    </lineage>
</organism>
<dbReference type="PANTHER" id="PTHR33696:SF3">
    <property type="entry name" value="FLZ-TYPE DOMAIN-CONTAINING PROTEIN"/>
    <property type="match status" value="1"/>
</dbReference>
<accession>A0A833QDL6</accession>
<name>A0A833QDL6_9POAL</name>
<proteinExistence type="predicted"/>
<dbReference type="PANTHER" id="PTHR33696">
    <property type="entry name" value="T22J18.15-RELATED"/>
    <property type="match status" value="1"/>
</dbReference>
<gene>
    <name evidence="1" type="ORF">FCM35_KLT22428</name>
</gene>
<dbReference type="EMBL" id="SWLB01000210">
    <property type="protein sequence ID" value="KAF3319764.1"/>
    <property type="molecule type" value="Genomic_DNA"/>
</dbReference>
<keyword evidence="2" id="KW-1185">Reference proteome</keyword>
<sequence>MSKHKISSSPQEVPFSWENLPGISKITPQMEDNQKPVSLYRATKLRPPPNCSQHLDLKSMAHGLYIPLPPCRFQPTQTQNKKGVTRPEEDPFLAAFIECTKPVKEDGRPVKVEKKAVRRNSTWPRVKRLGLGLGFSCKSSCSVREDNLVKLSNLPEQNHDVEFEW</sequence>